<dbReference type="GO" id="GO:0005525">
    <property type="term" value="F:GTP binding"/>
    <property type="evidence" value="ECO:0007669"/>
    <property type="project" value="UniProtKB-KW"/>
</dbReference>
<dbReference type="Pfam" id="PF02824">
    <property type="entry name" value="TGS"/>
    <property type="match status" value="1"/>
</dbReference>
<dbReference type="HOGENOM" id="CLU_044997_0_1_2"/>
<dbReference type="InterPro" id="IPR045001">
    <property type="entry name" value="DRG"/>
</dbReference>
<dbReference type="InterPro" id="IPR006073">
    <property type="entry name" value="GTP-bd"/>
</dbReference>
<dbReference type="PANTHER" id="PTHR43127">
    <property type="entry name" value="DEVELOPMENTALLY-REGULATED GTP-BINDING PROTEIN 2"/>
    <property type="match status" value="1"/>
</dbReference>
<dbReference type="InterPro" id="IPR012676">
    <property type="entry name" value="TGS-like"/>
</dbReference>
<dbReference type="Gene3D" id="3.10.20.30">
    <property type="match status" value="1"/>
</dbReference>
<dbReference type="InterPro" id="IPR012675">
    <property type="entry name" value="Beta-grasp_dom_sf"/>
</dbReference>
<evidence type="ECO:0000313" key="3">
    <source>
        <dbReference type="EMBL" id="AFL66027.1"/>
    </source>
</evidence>
<reference evidence="3 4" key="1">
    <citation type="journal article" date="2012" name="J. Bacteriol.">
        <title>Complete Genome Sequence of Desulfurococcus fermentans, a Hyperthermophilic Cellulolytic Crenarchaeon Isolated from a Freshwater Hot Spring in Kamchatka, Russia.</title>
        <authorList>
            <person name="Susanti D."/>
            <person name="Johnson E.F."/>
            <person name="Rodriguez J.R."/>
            <person name="Anderson I."/>
            <person name="Perevalova A.A."/>
            <person name="Kyrpides N."/>
            <person name="Lucas S."/>
            <person name="Han J."/>
            <person name="Lapidus A."/>
            <person name="Cheng J.F."/>
            <person name="Goodwin L."/>
            <person name="Pitluck S."/>
            <person name="Mavrommatis K."/>
            <person name="Peters L."/>
            <person name="Land M.L."/>
            <person name="Hauser L."/>
            <person name="Gopalan V."/>
            <person name="Chan P.P."/>
            <person name="Lowe T.M."/>
            <person name="Atomi H."/>
            <person name="Bonch-Osmolovskaya E.A."/>
            <person name="Woyke T."/>
            <person name="Mukhopadhyay B."/>
        </authorList>
    </citation>
    <scope>NUCLEOTIDE SEQUENCE [LARGE SCALE GENOMIC DNA]</scope>
    <source>
        <strain evidence="3 4">DSM 16532</strain>
    </source>
</reference>
<dbReference type="eggNOG" id="arCOG00358">
    <property type="taxonomic scope" value="Archaea"/>
</dbReference>
<dbReference type="Gene3D" id="3.40.50.300">
    <property type="entry name" value="P-loop containing nucleotide triphosphate hydrolases"/>
    <property type="match status" value="1"/>
</dbReference>
<dbReference type="InterPro" id="IPR027417">
    <property type="entry name" value="P-loop_NTPase"/>
</dbReference>
<evidence type="ECO:0000313" key="4">
    <source>
        <dbReference type="Proteomes" id="UP000006175"/>
    </source>
</evidence>
<dbReference type="InterPro" id="IPR004095">
    <property type="entry name" value="TGS"/>
</dbReference>
<dbReference type="GeneID" id="13062445"/>
<dbReference type="PRINTS" id="PR00326">
    <property type="entry name" value="GTP1OBG"/>
</dbReference>
<dbReference type="GO" id="GO:0003924">
    <property type="term" value="F:GTPase activity"/>
    <property type="evidence" value="ECO:0007669"/>
    <property type="project" value="InterPro"/>
</dbReference>
<dbReference type="InterPro" id="IPR031662">
    <property type="entry name" value="GTP-binding_2"/>
</dbReference>
<organism evidence="3 4">
    <name type="scientific">Desulfurococcus amylolyticus DSM 16532</name>
    <dbReference type="NCBI Taxonomy" id="768672"/>
    <lineage>
        <taxon>Archaea</taxon>
        <taxon>Thermoproteota</taxon>
        <taxon>Thermoprotei</taxon>
        <taxon>Desulfurococcales</taxon>
        <taxon>Desulfurococcaceae</taxon>
        <taxon>Desulfurococcus</taxon>
    </lineage>
</organism>
<dbReference type="Pfam" id="PF16897">
    <property type="entry name" value="MMR_HSR1_Xtn"/>
    <property type="match status" value="1"/>
</dbReference>
<dbReference type="AlphaFoldDB" id="I3XQ03"/>
<dbReference type="RefSeq" id="WP_014766932.1">
    <property type="nucleotide sequence ID" value="NC_018001.1"/>
</dbReference>
<dbReference type="CDD" id="cd01666">
    <property type="entry name" value="TGS_DRG"/>
    <property type="match status" value="1"/>
</dbReference>
<dbReference type="SUPFAM" id="SSF52540">
    <property type="entry name" value="P-loop containing nucleoside triphosphate hydrolases"/>
    <property type="match status" value="1"/>
</dbReference>
<name>I3XQ03_DESAM</name>
<dbReference type="OrthoDB" id="372125at2157"/>
<dbReference type="Proteomes" id="UP000006175">
    <property type="component" value="Chromosome"/>
</dbReference>
<sequence length="386" mass="43514">MVTNLPAEAKAKWLKVMEAKTPEEKMKALEDFLSSVPKHKGTEKLRLWATRRLAELREEIEEKKKRKTGRGVSFFIEKEGDVQVVVVGPPNTGKSMLVNRLTGARTIIADYPYSTTYPVPGMLKYRDIYIQLIDTPPLSRDSAFTNRIIGLARNADGLLIILDVSMDPGAEFNEVKEILREYGIILSKPAGRVVIEVSRSGKHGLRFTLMGRLLNATLDDVRKLLEEYRIYNAHVKIYGEVTLDDVEQALFENTAYKPAIVYINKADLVKDIDTIIKAFTNSCNLPILYGSAMTGLNLDKIGEALFNRLELIRVYTKSPNTPPSEKPLVLRKGATIRDVAESIHRDFVKNFLYAKIWGKSVKYPGEKVGLEHIVEDGDIVEIHIRG</sequence>
<keyword evidence="4" id="KW-1185">Reference proteome</keyword>
<evidence type="ECO:0000259" key="2">
    <source>
        <dbReference type="PROSITE" id="PS51880"/>
    </source>
</evidence>
<proteinExistence type="predicted"/>
<protein>
    <submittedName>
        <fullName evidence="3">Small GTP-binding protein</fullName>
    </submittedName>
</protein>
<dbReference type="EMBL" id="CP003321">
    <property type="protein sequence ID" value="AFL66027.1"/>
    <property type="molecule type" value="Genomic_DNA"/>
</dbReference>
<dbReference type="SUPFAM" id="SSF81271">
    <property type="entry name" value="TGS-like"/>
    <property type="match status" value="1"/>
</dbReference>
<evidence type="ECO:0000256" key="1">
    <source>
        <dbReference type="ARBA" id="ARBA00023134"/>
    </source>
</evidence>
<dbReference type="Gene3D" id="6.10.140.1070">
    <property type="match status" value="1"/>
</dbReference>
<dbReference type="KEGG" id="dfd:Desfe_0114"/>
<dbReference type="Pfam" id="PF01926">
    <property type="entry name" value="MMR_HSR1"/>
    <property type="match status" value="1"/>
</dbReference>
<accession>I3XQ03</accession>
<feature type="domain" description="TGS" evidence="2">
    <location>
        <begin position="310"/>
        <end position="384"/>
    </location>
</feature>
<dbReference type="PROSITE" id="PS51880">
    <property type="entry name" value="TGS"/>
    <property type="match status" value="1"/>
</dbReference>
<keyword evidence="1" id="KW-0342">GTP-binding</keyword>
<gene>
    <name evidence="3" type="ORF">Desfe_0114</name>
</gene>
<keyword evidence="1" id="KW-0547">Nucleotide-binding</keyword>